<reference evidence="1" key="1">
    <citation type="submission" date="2021-03" db="EMBL/GenBank/DDBJ databases">
        <authorList>
            <person name="Tagirdzhanova G."/>
        </authorList>
    </citation>
    <scope>NUCLEOTIDE SEQUENCE</scope>
</reference>
<proteinExistence type="predicted"/>
<evidence type="ECO:0000313" key="2">
    <source>
        <dbReference type="Proteomes" id="UP000664203"/>
    </source>
</evidence>
<dbReference type="AlphaFoldDB" id="A0A8H3IS68"/>
<protein>
    <submittedName>
        <fullName evidence="1">Uncharacterized protein</fullName>
    </submittedName>
</protein>
<name>A0A8H3IS68_9LECA</name>
<evidence type="ECO:0000313" key="1">
    <source>
        <dbReference type="EMBL" id="CAF9925415.1"/>
    </source>
</evidence>
<gene>
    <name evidence="1" type="ORF">ALECFALPRED_003134</name>
</gene>
<comment type="caution">
    <text evidence="1">The sequence shown here is derived from an EMBL/GenBank/DDBJ whole genome shotgun (WGS) entry which is preliminary data.</text>
</comment>
<accession>A0A8H3IS68</accession>
<organism evidence="1 2">
    <name type="scientific">Alectoria fallacina</name>
    <dbReference type="NCBI Taxonomy" id="1903189"/>
    <lineage>
        <taxon>Eukaryota</taxon>
        <taxon>Fungi</taxon>
        <taxon>Dikarya</taxon>
        <taxon>Ascomycota</taxon>
        <taxon>Pezizomycotina</taxon>
        <taxon>Lecanoromycetes</taxon>
        <taxon>OSLEUM clade</taxon>
        <taxon>Lecanoromycetidae</taxon>
        <taxon>Lecanorales</taxon>
        <taxon>Lecanorineae</taxon>
        <taxon>Parmeliaceae</taxon>
        <taxon>Alectoria</taxon>
    </lineage>
</organism>
<keyword evidence="2" id="KW-1185">Reference proteome</keyword>
<sequence>MLDQEYNTSLSKLNLSAEPTYSCDEGWESDLLTLRMCEEALASVPWVIGPETRPISFGPREAHVFDIGLSRRFMSSDGICAIQPSLVPGKMSAHVAPRNAFVATVNVIRKCVGGTPFQGRQVRNFGEGLHLQSAVVS</sequence>
<dbReference type="Proteomes" id="UP000664203">
    <property type="component" value="Unassembled WGS sequence"/>
</dbReference>
<dbReference type="EMBL" id="CAJPDR010000203">
    <property type="protein sequence ID" value="CAF9925415.1"/>
    <property type="molecule type" value="Genomic_DNA"/>
</dbReference>